<dbReference type="SUPFAM" id="SSF55031">
    <property type="entry name" value="Bacterial exopeptidase dimerisation domain"/>
    <property type="match status" value="1"/>
</dbReference>
<dbReference type="PIRSF" id="PIRSF005962">
    <property type="entry name" value="Pept_M20D_amidohydro"/>
    <property type="match status" value="1"/>
</dbReference>
<organism evidence="3 4">
    <name type="scientific">Persephonella atlantica</name>
    <dbReference type="NCBI Taxonomy" id="2699429"/>
    <lineage>
        <taxon>Bacteria</taxon>
        <taxon>Pseudomonadati</taxon>
        <taxon>Aquificota</taxon>
        <taxon>Aquificia</taxon>
        <taxon>Aquificales</taxon>
        <taxon>Hydrogenothermaceae</taxon>
        <taxon>Persephonella</taxon>
    </lineage>
</organism>
<dbReference type="PANTHER" id="PTHR11014">
    <property type="entry name" value="PEPTIDASE M20 FAMILY MEMBER"/>
    <property type="match status" value="1"/>
</dbReference>
<name>A0ABS1GJT4_9AQUI</name>
<dbReference type="InterPro" id="IPR036264">
    <property type="entry name" value="Bact_exopeptidase_dim_dom"/>
</dbReference>
<keyword evidence="1" id="KW-0378">Hydrolase</keyword>
<dbReference type="NCBIfam" id="TIGR01891">
    <property type="entry name" value="amidohydrolases"/>
    <property type="match status" value="1"/>
</dbReference>
<dbReference type="InterPro" id="IPR002933">
    <property type="entry name" value="Peptidase_M20"/>
</dbReference>
<dbReference type="PANTHER" id="PTHR11014:SF63">
    <property type="entry name" value="METALLOPEPTIDASE, PUTATIVE (AFU_ORTHOLOGUE AFUA_6G09600)-RELATED"/>
    <property type="match status" value="1"/>
</dbReference>
<reference evidence="3 4" key="1">
    <citation type="journal article" date="2021" name="Syst. Appl. Microbiol.">
        <title>Persephonella atlantica sp. nov.: How to adapt to physico-chemical gradients in high temperature hydrothermal habitats.</title>
        <authorList>
            <person name="Francois D.X."/>
            <person name="Godfroy A."/>
            <person name="Mathien C."/>
            <person name="Aube J."/>
            <person name="Cathalot C."/>
            <person name="Lesongeur F."/>
            <person name="L'Haridon S."/>
            <person name="Philippon X."/>
            <person name="Roussel E.G."/>
        </authorList>
    </citation>
    <scope>NUCLEOTIDE SEQUENCE [LARGE SCALE GENOMIC DNA]</scope>
    <source>
        <strain evidence="3 4">MO1340</strain>
    </source>
</reference>
<dbReference type="InterPro" id="IPR011650">
    <property type="entry name" value="Peptidase_M20_dimer"/>
</dbReference>
<keyword evidence="4" id="KW-1185">Reference proteome</keyword>
<dbReference type="CDD" id="cd08014">
    <property type="entry name" value="M20_Acy1-like"/>
    <property type="match status" value="1"/>
</dbReference>
<comment type="caution">
    <text evidence="3">The sequence shown here is derived from an EMBL/GenBank/DDBJ whole genome shotgun (WGS) entry which is preliminary data.</text>
</comment>
<gene>
    <name evidence="3" type="ORF">GWK41_07940</name>
</gene>
<proteinExistence type="predicted"/>
<dbReference type="Gene3D" id="3.40.630.10">
    <property type="entry name" value="Zn peptidases"/>
    <property type="match status" value="1"/>
</dbReference>
<dbReference type="Gene3D" id="3.30.70.360">
    <property type="match status" value="1"/>
</dbReference>
<dbReference type="SUPFAM" id="SSF53187">
    <property type="entry name" value="Zn-dependent exopeptidases"/>
    <property type="match status" value="1"/>
</dbReference>
<dbReference type="Pfam" id="PF01546">
    <property type="entry name" value="Peptidase_M20"/>
    <property type="match status" value="1"/>
</dbReference>
<accession>A0ABS1GJT4</accession>
<evidence type="ECO:0000313" key="4">
    <source>
        <dbReference type="Proteomes" id="UP000772812"/>
    </source>
</evidence>
<feature type="domain" description="Peptidase M20 dimerisation" evidence="2">
    <location>
        <begin position="196"/>
        <end position="285"/>
    </location>
</feature>
<evidence type="ECO:0000313" key="3">
    <source>
        <dbReference type="EMBL" id="MBK3332997.1"/>
    </source>
</evidence>
<sequence>MHLNAKEEIKKLSKQIKDEIVSFRRHIHMYPELSGEEKETAKFVAQKLKEFGVNEVIENFGGTTAVVGLIKGRHNITVALRADMDALPMLEKSGKEYASRISGVMHSCGHDAHTAMLLGAAKILVQLKEYLQGNVKLIFQPCEERHDCGGAKKLVEAGVLQNPDVSAIFGLHVFPELPAGVVGTKIGHFMASSDVFTIKIKGKGSHASRPHQGVDSILVGAQVINALHHIVSRKVDPLHPAVLTIGRINGGYADNIIPDEVEMGGTVRTLSLELRDQIPKWIEHAVWGVTLSYGAAYEFDYRQGTPPVINDEKTTKFALGMMRDLLGEDKVVELPNPTMGGEDFSEYLMKVPGTFIRLGIRNEEKGITAPLHSPVFDIDEDALPVGASVLSYLAYKWVEEHS</sequence>
<dbReference type="EMBL" id="JAACYA010000002">
    <property type="protein sequence ID" value="MBK3332997.1"/>
    <property type="molecule type" value="Genomic_DNA"/>
</dbReference>
<evidence type="ECO:0000256" key="1">
    <source>
        <dbReference type="ARBA" id="ARBA00022801"/>
    </source>
</evidence>
<dbReference type="Pfam" id="PF07687">
    <property type="entry name" value="M20_dimer"/>
    <property type="match status" value="1"/>
</dbReference>
<dbReference type="Proteomes" id="UP000772812">
    <property type="component" value="Unassembled WGS sequence"/>
</dbReference>
<protein>
    <submittedName>
        <fullName evidence="3">Amidohydrolase</fullName>
    </submittedName>
</protein>
<dbReference type="InterPro" id="IPR017439">
    <property type="entry name" value="Amidohydrolase"/>
</dbReference>
<evidence type="ECO:0000259" key="2">
    <source>
        <dbReference type="Pfam" id="PF07687"/>
    </source>
</evidence>